<keyword evidence="3" id="KW-1185">Reference proteome</keyword>
<proteinExistence type="predicted"/>
<dbReference type="Pfam" id="PF21870">
    <property type="entry name" value="GP180_GOLD"/>
    <property type="match status" value="1"/>
</dbReference>
<name>A0A3Q1GQP2_9TELE</name>
<evidence type="ECO:0000259" key="1">
    <source>
        <dbReference type="Pfam" id="PF21870"/>
    </source>
</evidence>
<protein>
    <recommendedName>
        <fullName evidence="1">GPR180-like N-terminal domain-containing protein</fullName>
    </recommendedName>
</protein>
<reference evidence="2" key="2">
    <citation type="submission" date="2025-09" db="UniProtKB">
        <authorList>
            <consortium name="Ensembl"/>
        </authorList>
    </citation>
    <scope>IDENTIFICATION</scope>
</reference>
<reference evidence="2" key="1">
    <citation type="submission" date="2025-08" db="UniProtKB">
        <authorList>
            <consortium name="Ensembl"/>
        </authorList>
    </citation>
    <scope>IDENTIFICATION</scope>
</reference>
<evidence type="ECO:0000313" key="2">
    <source>
        <dbReference type="Ensembl" id="ENSAPOP00000031894.1"/>
    </source>
</evidence>
<dbReference type="Proteomes" id="UP000257200">
    <property type="component" value="Unplaced"/>
</dbReference>
<dbReference type="GeneTree" id="ENSGT00970000197763"/>
<accession>A0A3Q1GQP2</accession>
<dbReference type="InterPro" id="IPR053880">
    <property type="entry name" value="GPR180-like_N"/>
</dbReference>
<evidence type="ECO:0000313" key="3">
    <source>
        <dbReference type="Proteomes" id="UP000257200"/>
    </source>
</evidence>
<dbReference type="STRING" id="80966.ENSAPOP00000031894"/>
<organism evidence="2 3">
    <name type="scientific">Acanthochromis polyacanthus</name>
    <name type="common">spiny chromis</name>
    <dbReference type="NCBI Taxonomy" id="80966"/>
    <lineage>
        <taxon>Eukaryota</taxon>
        <taxon>Metazoa</taxon>
        <taxon>Chordata</taxon>
        <taxon>Craniata</taxon>
        <taxon>Vertebrata</taxon>
        <taxon>Euteleostomi</taxon>
        <taxon>Actinopterygii</taxon>
        <taxon>Neopterygii</taxon>
        <taxon>Teleostei</taxon>
        <taxon>Neoteleostei</taxon>
        <taxon>Acanthomorphata</taxon>
        <taxon>Ovalentaria</taxon>
        <taxon>Pomacentridae</taxon>
        <taxon>Acanthochromis</taxon>
    </lineage>
</organism>
<dbReference type="Ensembl" id="ENSAPOT00000033609.1">
    <property type="protein sequence ID" value="ENSAPOP00000031894.1"/>
    <property type="gene ID" value="ENSAPOG00000019468.1"/>
</dbReference>
<feature type="domain" description="GPR180-like N-terminal" evidence="1">
    <location>
        <begin position="10"/>
        <end position="88"/>
    </location>
</feature>
<dbReference type="InParanoid" id="A0A3Q1GQP2"/>
<dbReference type="AlphaFoldDB" id="A0A3Q1GQP2"/>
<sequence>MIFPLTRGPGGSGLLVCRLDNWALAAEKESRLLLYQDLDSDLDNLSCSDRLAKAHFTGKNQEHNQTIPRQPSPTAWQVLYADRYTCQENAVIPSHADLSFTVLLFNADSAGNPLEHFSAEEAGQTFAHCGLIFLCNMKSCTPIEAEQLRLGERTQMSLA</sequence>